<dbReference type="HOGENOM" id="CLU_000445_107_19_9"/>
<feature type="transmembrane region" description="Helical" evidence="4">
    <location>
        <begin position="12"/>
        <end position="31"/>
    </location>
</feature>
<evidence type="ECO:0000256" key="3">
    <source>
        <dbReference type="PROSITE-ProRule" id="PRU00284"/>
    </source>
</evidence>
<dbReference type="GO" id="GO:0006935">
    <property type="term" value="P:chemotaxis"/>
    <property type="evidence" value="ECO:0007669"/>
    <property type="project" value="InterPro"/>
</dbReference>
<dbReference type="CDD" id="cd11386">
    <property type="entry name" value="MCP_signal"/>
    <property type="match status" value="1"/>
</dbReference>
<comment type="caution">
    <text evidence="7">The sequence shown here is derived from an EMBL/GenBank/DDBJ whole genome shotgun (WGS) entry which is preliminary data.</text>
</comment>
<evidence type="ECO:0000256" key="1">
    <source>
        <dbReference type="ARBA" id="ARBA00023224"/>
    </source>
</evidence>
<dbReference type="InterPro" id="IPR004089">
    <property type="entry name" value="MCPsignal_dom"/>
</dbReference>
<feature type="domain" description="HAMP" evidence="6">
    <location>
        <begin position="207"/>
        <end position="260"/>
    </location>
</feature>
<dbReference type="PROSITE" id="PS50111">
    <property type="entry name" value="CHEMOTAXIS_TRANSDUC_2"/>
    <property type="match status" value="1"/>
</dbReference>
<keyword evidence="4" id="KW-0472">Membrane</keyword>
<keyword evidence="8" id="KW-1185">Reference proteome</keyword>
<feature type="domain" description="Methyl-accepting transducer" evidence="5">
    <location>
        <begin position="283"/>
        <end position="526"/>
    </location>
</feature>
<dbReference type="Pfam" id="PF00015">
    <property type="entry name" value="MCPsignal"/>
    <property type="match status" value="1"/>
</dbReference>
<dbReference type="CDD" id="cd06225">
    <property type="entry name" value="HAMP"/>
    <property type="match status" value="1"/>
</dbReference>
<dbReference type="PROSITE" id="PS50885">
    <property type="entry name" value="HAMP"/>
    <property type="match status" value="1"/>
</dbReference>
<protein>
    <recommendedName>
        <fullName evidence="9">Methyl-accepting chemotaxis protein</fullName>
    </recommendedName>
</protein>
<sequence>MKTSLTKKITLIATLTVFISGVIIGIANYYFSYKETLKSAGIELTRCANIVTGMLSVDALAKLIAGEETFLPTIEEELEWTISHKHIFSASYILAIDGTVVAADSHLKDQGYQPGDTFIIEAAIMEQLKNGEVAATAVYTQDDHKKITGYAPIFKDHNPQKELIAINAIDFDGKIVSERTWEANKMTILLSMILPFFAALITSIFTRKLLRPIKGINEQVAELAKGNLAIDPLPVNTADELGVLSSQFNLMVEGLQTLIRQVEQTTTQINENSQEVYASAESAQLDTQSSSLSTAESLEQVTENILQQTNLTQQANTYLKLIAESIQKISQHIEDVWTSSYQATQLSSEGQDVVHQTLQKMQQIEKATTAANQITYRLNQKLQEIDQIITLINNISNQTNLLALNATIEAARAGEHGKGFLVVSDEIRKLAEETKAATLEIGNLIAKIQEESTSSVEKSEQGKQTVAQGLLYIQQTNEPFDGLSKNATNTAQEAAALIIETTNIKDSMQQLVAVIESVTELSHQVSESTDIILESSEHQTEVMQEFVDVAKSLSDIATQLKISIEQFQL</sequence>
<dbReference type="SUPFAM" id="SSF58104">
    <property type="entry name" value="Methyl-accepting chemotaxis protein (MCP) signaling domain"/>
    <property type="match status" value="1"/>
</dbReference>
<dbReference type="AlphaFoldDB" id="S0NZ34"/>
<evidence type="ECO:0000256" key="4">
    <source>
        <dbReference type="SAM" id="Phobius"/>
    </source>
</evidence>
<dbReference type="STRING" id="41997.RV16_GL000910"/>
<dbReference type="Gene3D" id="6.10.340.10">
    <property type="match status" value="1"/>
</dbReference>
<evidence type="ECO:0000259" key="5">
    <source>
        <dbReference type="PROSITE" id="PS50111"/>
    </source>
</evidence>
<dbReference type="PRINTS" id="PR00260">
    <property type="entry name" value="CHEMTRNSDUCR"/>
</dbReference>
<keyword evidence="4" id="KW-1133">Transmembrane helix</keyword>
<dbReference type="RefSeq" id="WP_016175370.1">
    <property type="nucleotide sequence ID" value="NZ_KE136389.1"/>
</dbReference>
<evidence type="ECO:0000313" key="8">
    <source>
        <dbReference type="Proteomes" id="UP000014136"/>
    </source>
</evidence>
<name>S0NZ34_9ENTE</name>
<dbReference type="Gene3D" id="1.10.287.950">
    <property type="entry name" value="Methyl-accepting chemotaxis protein"/>
    <property type="match status" value="1"/>
</dbReference>
<dbReference type="PANTHER" id="PTHR32089">
    <property type="entry name" value="METHYL-ACCEPTING CHEMOTAXIS PROTEIN MCPB"/>
    <property type="match status" value="1"/>
</dbReference>
<evidence type="ECO:0000259" key="6">
    <source>
        <dbReference type="PROSITE" id="PS50885"/>
    </source>
</evidence>
<dbReference type="PANTHER" id="PTHR32089:SF112">
    <property type="entry name" value="LYSOZYME-LIKE PROTEIN-RELATED"/>
    <property type="match status" value="1"/>
</dbReference>
<reference evidence="7 8" key="1">
    <citation type="submission" date="2013-03" db="EMBL/GenBank/DDBJ databases">
        <title>The Genome Sequence of Enterococcus saccharolyticus ATCC_43076 (Illumina only assembly).</title>
        <authorList>
            <consortium name="The Broad Institute Genomics Platform"/>
            <consortium name="The Broad Institute Genome Sequencing Center for Infectious Disease"/>
            <person name="Earl A."/>
            <person name="Russ C."/>
            <person name="Gilmore M."/>
            <person name="Surin D."/>
            <person name="Walker B."/>
            <person name="Young S."/>
            <person name="Zeng Q."/>
            <person name="Gargeya S."/>
            <person name="Fitzgerald M."/>
            <person name="Haas B."/>
            <person name="Abouelleil A."/>
            <person name="Allen A.W."/>
            <person name="Alvarado L."/>
            <person name="Arachchi H.M."/>
            <person name="Berlin A.M."/>
            <person name="Chapman S.B."/>
            <person name="Gainer-Dewar J."/>
            <person name="Goldberg J."/>
            <person name="Griggs A."/>
            <person name="Gujja S."/>
            <person name="Hansen M."/>
            <person name="Howarth C."/>
            <person name="Imamovic A."/>
            <person name="Ireland A."/>
            <person name="Larimer J."/>
            <person name="McCowan C."/>
            <person name="Murphy C."/>
            <person name="Pearson M."/>
            <person name="Poon T.W."/>
            <person name="Priest M."/>
            <person name="Roberts A."/>
            <person name="Saif S."/>
            <person name="Shea T."/>
            <person name="Sisk P."/>
            <person name="Sykes S."/>
            <person name="Wortman J."/>
            <person name="Nusbaum C."/>
            <person name="Birren B."/>
        </authorList>
    </citation>
    <scope>NUCLEOTIDE SEQUENCE [LARGE SCALE GENOMIC DNA]</scope>
    <source>
        <strain evidence="7 8">ATCC 43076</strain>
    </source>
</reference>
<feature type="transmembrane region" description="Helical" evidence="4">
    <location>
        <begin position="186"/>
        <end position="205"/>
    </location>
</feature>
<dbReference type="GO" id="GO:0007165">
    <property type="term" value="P:signal transduction"/>
    <property type="evidence" value="ECO:0007669"/>
    <property type="project" value="UniProtKB-KW"/>
</dbReference>
<accession>S0NZ34</accession>
<evidence type="ECO:0000313" key="7">
    <source>
        <dbReference type="EMBL" id="EOT29055.1"/>
    </source>
</evidence>
<dbReference type="PATRIC" id="fig|1139996.3.peg.1564"/>
<dbReference type="Proteomes" id="UP000014136">
    <property type="component" value="Unassembled WGS sequence"/>
</dbReference>
<evidence type="ECO:0008006" key="9">
    <source>
        <dbReference type="Google" id="ProtNLM"/>
    </source>
</evidence>
<dbReference type="eggNOG" id="COG0840">
    <property type="taxonomic scope" value="Bacteria"/>
</dbReference>
<keyword evidence="1 3" id="KW-0807">Transducer</keyword>
<proteinExistence type="inferred from homology"/>
<dbReference type="SMART" id="SM00283">
    <property type="entry name" value="MA"/>
    <property type="match status" value="1"/>
</dbReference>
<organism evidence="7 8">
    <name type="scientific">Enterococcus saccharolyticus subsp. saccharolyticus ATCC 43076</name>
    <dbReference type="NCBI Taxonomy" id="1139996"/>
    <lineage>
        <taxon>Bacteria</taxon>
        <taxon>Bacillati</taxon>
        <taxon>Bacillota</taxon>
        <taxon>Bacilli</taxon>
        <taxon>Lactobacillales</taxon>
        <taxon>Enterococcaceae</taxon>
        <taxon>Enterococcus</taxon>
    </lineage>
</organism>
<evidence type="ECO:0000256" key="2">
    <source>
        <dbReference type="ARBA" id="ARBA00029447"/>
    </source>
</evidence>
<dbReference type="EMBL" id="AHYT01000005">
    <property type="protein sequence ID" value="EOT29055.1"/>
    <property type="molecule type" value="Genomic_DNA"/>
</dbReference>
<dbReference type="SMART" id="SM00304">
    <property type="entry name" value="HAMP"/>
    <property type="match status" value="1"/>
</dbReference>
<comment type="similarity">
    <text evidence="2">Belongs to the methyl-accepting chemotaxis (MCP) protein family.</text>
</comment>
<dbReference type="GO" id="GO:0004888">
    <property type="term" value="F:transmembrane signaling receptor activity"/>
    <property type="evidence" value="ECO:0007669"/>
    <property type="project" value="InterPro"/>
</dbReference>
<dbReference type="InterPro" id="IPR004090">
    <property type="entry name" value="Chemotax_Me-accpt_rcpt"/>
</dbReference>
<keyword evidence="4" id="KW-0812">Transmembrane</keyword>
<dbReference type="Pfam" id="PF00672">
    <property type="entry name" value="HAMP"/>
    <property type="match status" value="1"/>
</dbReference>
<dbReference type="InterPro" id="IPR003660">
    <property type="entry name" value="HAMP_dom"/>
</dbReference>
<dbReference type="GO" id="GO:0016020">
    <property type="term" value="C:membrane"/>
    <property type="evidence" value="ECO:0007669"/>
    <property type="project" value="InterPro"/>
</dbReference>
<dbReference type="OrthoDB" id="9760371at2"/>
<gene>
    <name evidence="7" type="ORF">OMQ_01577</name>
</gene>